<evidence type="ECO:0000313" key="5">
    <source>
        <dbReference type="EMBL" id="TVU03734.1"/>
    </source>
</evidence>
<evidence type="ECO:0000313" key="6">
    <source>
        <dbReference type="Proteomes" id="UP000324897"/>
    </source>
</evidence>
<name>A0A5J9SXP4_9POAL</name>
<dbReference type="InterPro" id="IPR000877">
    <property type="entry name" value="Prot_inh_BBI"/>
</dbReference>
<dbReference type="Gene3D" id="2.10.69.10">
    <property type="entry name" value="Cysteine Protease (Bromelain) Inhibitor, subunit H"/>
    <property type="match status" value="1"/>
</dbReference>
<comment type="caution">
    <text evidence="5">The sequence shown here is derived from an EMBL/GenBank/DDBJ whole genome shotgun (WGS) entry which is preliminary data.</text>
</comment>
<evidence type="ECO:0000256" key="3">
    <source>
        <dbReference type="SAM" id="SignalP"/>
    </source>
</evidence>
<keyword evidence="3" id="KW-0732">Signal</keyword>
<dbReference type="InterPro" id="IPR035995">
    <property type="entry name" value="Bowman-Birk_prot_inh"/>
</dbReference>
<protein>
    <recommendedName>
        <fullName evidence="4">Bowman-Birk serine protease inhibitors family domain-containing protein</fullName>
    </recommendedName>
</protein>
<dbReference type="GO" id="GO:0004867">
    <property type="term" value="F:serine-type endopeptidase inhibitor activity"/>
    <property type="evidence" value="ECO:0007669"/>
    <property type="project" value="InterPro"/>
</dbReference>
<evidence type="ECO:0000256" key="2">
    <source>
        <dbReference type="ARBA" id="ARBA00023157"/>
    </source>
</evidence>
<dbReference type="AlphaFoldDB" id="A0A5J9SXP4"/>
<dbReference type="Proteomes" id="UP000324897">
    <property type="component" value="Unassembled WGS sequence"/>
</dbReference>
<evidence type="ECO:0000256" key="1">
    <source>
        <dbReference type="ARBA" id="ARBA00022690"/>
    </source>
</evidence>
<reference evidence="5 6" key="1">
    <citation type="journal article" date="2019" name="Sci. Rep.">
        <title>A high-quality genome of Eragrostis curvula grass provides insights into Poaceae evolution and supports new strategies to enhance forage quality.</title>
        <authorList>
            <person name="Carballo J."/>
            <person name="Santos B.A.C.M."/>
            <person name="Zappacosta D."/>
            <person name="Garbus I."/>
            <person name="Selva J.P."/>
            <person name="Gallo C.A."/>
            <person name="Diaz A."/>
            <person name="Albertini E."/>
            <person name="Caccamo M."/>
            <person name="Echenique V."/>
        </authorList>
    </citation>
    <scope>NUCLEOTIDE SEQUENCE [LARGE SCALE GENOMIC DNA]</scope>
    <source>
        <strain evidence="6">cv. Victoria</strain>
        <tissue evidence="5">Leaf</tissue>
    </source>
</reference>
<organism evidence="5 6">
    <name type="scientific">Eragrostis curvula</name>
    <name type="common">weeping love grass</name>
    <dbReference type="NCBI Taxonomy" id="38414"/>
    <lineage>
        <taxon>Eukaryota</taxon>
        <taxon>Viridiplantae</taxon>
        <taxon>Streptophyta</taxon>
        <taxon>Embryophyta</taxon>
        <taxon>Tracheophyta</taxon>
        <taxon>Spermatophyta</taxon>
        <taxon>Magnoliopsida</taxon>
        <taxon>Liliopsida</taxon>
        <taxon>Poales</taxon>
        <taxon>Poaceae</taxon>
        <taxon>PACMAD clade</taxon>
        <taxon>Chloridoideae</taxon>
        <taxon>Eragrostideae</taxon>
        <taxon>Eragrostidinae</taxon>
        <taxon>Eragrostis</taxon>
    </lineage>
</organism>
<accession>A0A5J9SXP4</accession>
<keyword evidence="6" id="KW-1185">Reference proteome</keyword>
<dbReference type="OrthoDB" id="739291at2759"/>
<feature type="domain" description="Bowman-Birk serine protease inhibitors family" evidence="4">
    <location>
        <begin position="38"/>
        <end position="95"/>
    </location>
</feature>
<dbReference type="Gramene" id="TVU03734">
    <property type="protein sequence ID" value="TVU03734"/>
    <property type="gene ID" value="EJB05_50720"/>
</dbReference>
<sequence length="104" mass="11118">MKPQALLITLAVVAVLAAVPLAQGLALQRGAKATPLPCCNDCSNLCTRRAPPQCKCMDTFPTRCHPGCRNCDKFIDSKGATLFQCQDMMFCKNQAARSGCTPVA</sequence>
<keyword evidence="2" id="KW-1015">Disulfide bond</keyword>
<gene>
    <name evidence="5" type="ORF">EJB05_50720</name>
</gene>
<feature type="signal peptide" evidence="3">
    <location>
        <begin position="1"/>
        <end position="24"/>
    </location>
</feature>
<dbReference type="SMART" id="SM00269">
    <property type="entry name" value="BowB"/>
    <property type="match status" value="1"/>
</dbReference>
<keyword evidence="1" id="KW-0646">Protease inhibitor</keyword>
<proteinExistence type="predicted"/>
<dbReference type="EMBL" id="RWGY01000152">
    <property type="protein sequence ID" value="TVU03734.1"/>
    <property type="molecule type" value="Genomic_DNA"/>
</dbReference>
<evidence type="ECO:0000259" key="4">
    <source>
        <dbReference type="SMART" id="SM00269"/>
    </source>
</evidence>
<dbReference type="SUPFAM" id="SSF57247">
    <property type="entry name" value="Bowman-Birk inhibitor, BBI"/>
    <property type="match status" value="1"/>
</dbReference>
<feature type="chain" id="PRO_5023831905" description="Bowman-Birk serine protease inhibitors family domain-containing protein" evidence="3">
    <location>
        <begin position="25"/>
        <end position="104"/>
    </location>
</feature>
<dbReference type="GO" id="GO:0005576">
    <property type="term" value="C:extracellular region"/>
    <property type="evidence" value="ECO:0007669"/>
    <property type="project" value="InterPro"/>
</dbReference>